<gene>
    <name evidence="2" type="ORF">E0F76_01015</name>
</gene>
<name>A0A4R5CL38_9FLAO</name>
<reference evidence="2 3" key="1">
    <citation type="submission" date="2019-03" db="EMBL/GenBank/DDBJ databases">
        <title>Flavobacterium AR-3-4 sp. nov. isolated from arctic soil.</title>
        <authorList>
            <person name="Chaudhary D.K."/>
        </authorList>
    </citation>
    <scope>NUCLEOTIDE SEQUENCE [LARGE SCALE GENOMIC DNA]</scope>
    <source>
        <strain evidence="2 3">AR-3-4</strain>
    </source>
</reference>
<evidence type="ECO:0000256" key="1">
    <source>
        <dbReference type="SAM" id="Phobius"/>
    </source>
</evidence>
<feature type="transmembrane region" description="Helical" evidence="1">
    <location>
        <begin position="81"/>
        <end position="98"/>
    </location>
</feature>
<comment type="caution">
    <text evidence="2">The sequence shown here is derived from an EMBL/GenBank/DDBJ whole genome shotgun (WGS) entry which is preliminary data.</text>
</comment>
<keyword evidence="1" id="KW-0812">Transmembrane</keyword>
<dbReference type="RefSeq" id="WP_132000480.1">
    <property type="nucleotide sequence ID" value="NZ_SMFK01000001.1"/>
</dbReference>
<feature type="transmembrane region" description="Helical" evidence="1">
    <location>
        <begin position="182"/>
        <end position="200"/>
    </location>
</feature>
<organism evidence="2 3">
    <name type="scientific">Flavobacterium cellulosilyticum</name>
    <dbReference type="NCBI Taxonomy" id="2541731"/>
    <lineage>
        <taxon>Bacteria</taxon>
        <taxon>Pseudomonadati</taxon>
        <taxon>Bacteroidota</taxon>
        <taxon>Flavobacteriia</taxon>
        <taxon>Flavobacteriales</taxon>
        <taxon>Flavobacteriaceae</taxon>
        <taxon>Flavobacterium</taxon>
    </lineage>
</organism>
<evidence type="ECO:0000313" key="3">
    <source>
        <dbReference type="Proteomes" id="UP000295479"/>
    </source>
</evidence>
<dbReference type="OrthoDB" id="9786064at2"/>
<dbReference type="AlphaFoldDB" id="A0A4R5CL38"/>
<keyword evidence="1" id="KW-1133">Transmembrane helix</keyword>
<proteinExistence type="predicted"/>
<feature type="transmembrane region" description="Helical" evidence="1">
    <location>
        <begin position="153"/>
        <end position="170"/>
    </location>
</feature>
<feature type="transmembrane region" description="Helical" evidence="1">
    <location>
        <begin position="39"/>
        <end position="60"/>
    </location>
</feature>
<feature type="transmembrane region" description="Helical" evidence="1">
    <location>
        <begin position="130"/>
        <end position="147"/>
    </location>
</feature>
<dbReference type="EMBL" id="SMFK01000001">
    <property type="protein sequence ID" value="TDD99340.1"/>
    <property type="molecule type" value="Genomic_DNA"/>
</dbReference>
<feature type="transmembrane region" description="Helical" evidence="1">
    <location>
        <begin position="104"/>
        <end position="123"/>
    </location>
</feature>
<sequence length="201" mass="23087">MKKILPFFSYIFHPIFISVYAGMIYLYLNSSFFTTLEGFFLLLQIALITILIPILCFFLLRTVGKVDSIMMATITQRKLPLIIQCFLIILLVRKTVTIEYYPELHFFFLAGLLSTVLAVVLLFFKIKASLHMMAISSITIFVIGLSIHSQMEQINLIFFLVLMNGFVAASRLEMKAHTNIELVIGFFLGMLPQVLLMQIWL</sequence>
<protein>
    <submittedName>
        <fullName evidence="2">Uncharacterized protein</fullName>
    </submittedName>
</protein>
<dbReference type="Proteomes" id="UP000295479">
    <property type="component" value="Unassembled WGS sequence"/>
</dbReference>
<evidence type="ECO:0000313" key="2">
    <source>
        <dbReference type="EMBL" id="TDD99340.1"/>
    </source>
</evidence>
<feature type="transmembrane region" description="Helical" evidence="1">
    <location>
        <begin position="7"/>
        <end position="27"/>
    </location>
</feature>
<keyword evidence="1" id="KW-0472">Membrane</keyword>
<keyword evidence="3" id="KW-1185">Reference proteome</keyword>
<accession>A0A4R5CL38</accession>